<keyword evidence="2" id="KW-1133">Transmembrane helix</keyword>
<keyword evidence="2" id="KW-0812">Transmembrane</keyword>
<protein>
    <submittedName>
        <fullName evidence="3">Uncharacterized protein</fullName>
    </submittedName>
</protein>
<feature type="compositionally biased region" description="Basic and acidic residues" evidence="1">
    <location>
        <begin position="152"/>
        <end position="164"/>
    </location>
</feature>
<dbReference type="EMBL" id="JBAHYK010001540">
    <property type="protein sequence ID" value="KAL0567618.1"/>
    <property type="molecule type" value="Genomic_DNA"/>
</dbReference>
<evidence type="ECO:0000313" key="4">
    <source>
        <dbReference type="Proteomes" id="UP001465976"/>
    </source>
</evidence>
<reference evidence="3 4" key="1">
    <citation type="submission" date="2024-02" db="EMBL/GenBank/DDBJ databases">
        <title>A draft genome for the cacao thread blight pathogen Marasmius crinis-equi.</title>
        <authorList>
            <person name="Cohen S.P."/>
            <person name="Baruah I.K."/>
            <person name="Amoako-Attah I."/>
            <person name="Bukari Y."/>
            <person name="Meinhardt L.W."/>
            <person name="Bailey B.A."/>
        </authorList>
    </citation>
    <scope>NUCLEOTIDE SEQUENCE [LARGE SCALE GENOMIC DNA]</scope>
    <source>
        <strain evidence="3 4">GH-76</strain>
    </source>
</reference>
<dbReference type="Proteomes" id="UP001465976">
    <property type="component" value="Unassembled WGS sequence"/>
</dbReference>
<name>A0ABR3EXI6_9AGAR</name>
<organism evidence="3 4">
    <name type="scientific">Marasmius crinis-equi</name>
    <dbReference type="NCBI Taxonomy" id="585013"/>
    <lineage>
        <taxon>Eukaryota</taxon>
        <taxon>Fungi</taxon>
        <taxon>Dikarya</taxon>
        <taxon>Basidiomycota</taxon>
        <taxon>Agaricomycotina</taxon>
        <taxon>Agaricomycetes</taxon>
        <taxon>Agaricomycetidae</taxon>
        <taxon>Agaricales</taxon>
        <taxon>Marasmiineae</taxon>
        <taxon>Marasmiaceae</taxon>
        <taxon>Marasmius</taxon>
    </lineage>
</organism>
<keyword evidence="4" id="KW-1185">Reference proteome</keyword>
<feature type="transmembrane region" description="Helical" evidence="2">
    <location>
        <begin position="25"/>
        <end position="48"/>
    </location>
</feature>
<evidence type="ECO:0000256" key="2">
    <source>
        <dbReference type="SAM" id="Phobius"/>
    </source>
</evidence>
<keyword evidence="2" id="KW-0472">Membrane</keyword>
<feature type="compositionally biased region" description="Polar residues" evidence="1">
    <location>
        <begin position="104"/>
        <end position="114"/>
    </location>
</feature>
<sequence length="197" mass="21797">NSATDGNSAPTVNKSAAGSHKHTTAIIIGSVVGGIVTILALLTLLYLIRRCRRRPPRSFYSLSFRRFNRRRHQSFGVTALPLPDSPLLRPIPFTVHRKSPRTVGESQPTETSPLPTRMGEGKERIPEGRADTGAAETQQSDGQTYQNSTDAGRQEPNEQSRDPEIMAQLHIVVQRLAQLEARFDEEVAPPDYTSNRS</sequence>
<evidence type="ECO:0000313" key="3">
    <source>
        <dbReference type="EMBL" id="KAL0567618.1"/>
    </source>
</evidence>
<gene>
    <name evidence="3" type="ORF">V5O48_014375</name>
</gene>
<feature type="non-terminal residue" evidence="3">
    <location>
        <position position="1"/>
    </location>
</feature>
<evidence type="ECO:0000256" key="1">
    <source>
        <dbReference type="SAM" id="MobiDB-lite"/>
    </source>
</evidence>
<proteinExistence type="predicted"/>
<feature type="compositionally biased region" description="Polar residues" evidence="1">
    <location>
        <begin position="135"/>
        <end position="151"/>
    </location>
</feature>
<accession>A0ABR3EXI6</accession>
<feature type="region of interest" description="Disordered" evidence="1">
    <location>
        <begin position="91"/>
        <end position="166"/>
    </location>
</feature>
<feature type="compositionally biased region" description="Basic and acidic residues" evidence="1">
    <location>
        <begin position="119"/>
        <end position="130"/>
    </location>
</feature>
<comment type="caution">
    <text evidence="3">The sequence shown here is derived from an EMBL/GenBank/DDBJ whole genome shotgun (WGS) entry which is preliminary data.</text>
</comment>